<keyword evidence="5" id="KW-1185">Reference proteome</keyword>
<dbReference type="Gene3D" id="2.30.30.140">
    <property type="match status" value="5"/>
</dbReference>
<accession>A0AAV2Q5I3</accession>
<feature type="domain" description="Tudor" evidence="3">
    <location>
        <begin position="1186"/>
        <end position="1246"/>
    </location>
</feature>
<feature type="signal peptide" evidence="2">
    <location>
        <begin position="1"/>
        <end position="17"/>
    </location>
</feature>
<evidence type="ECO:0000313" key="4">
    <source>
        <dbReference type="EMBL" id="CAL4069742.1"/>
    </source>
</evidence>
<protein>
    <recommendedName>
        <fullName evidence="3">Tudor domain-containing protein</fullName>
    </recommendedName>
</protein>
<feature type="domain" description="Tudor" evidence="3">
    <location>
        <begin position="485"/>
        <end position="545"/>
    </location>
</feature>
<dbReference type="SMART" id="SM00333">
    <property type="entry name" value="TUDOR"/>
    <property type="match status" value="5"/>
</dbReference>
<dbReference type="Proteomes" id="UP001497623">
    <property type="component" value="Unassembled WGS sequence"/>
</dbReference>
<dbReference type="EMBL" id="CAXKWB010003634">
    <property type="protein sequence ID" value="CAL4069742.1"/>
    <property type="molecule type" value="Genomic_DNA"/>
</dbReference>
<feature type="region of interest" description="Disordered" evidence="1">
    <location>
        <begin position="1546"/>
        <end position="1589"/>
    </location>
</feature>
<gene>
    <name evidence="4" type="ORF">MNOR_LOCUS8011</name>
</gene>
<dbReference type="InterPro" id="IPR002999">
    <property type="entry name" value="Tudor"/>
</dbReference>
<keyword evidence="2" id="KW-0732">Signal</keyword>
<feature type="chain" id="PRO_5043932000" description="Tudor domain-containing protein" evidence="2">
    <location>
        <begin position="18"/>
        <end position="1589"/>
    </location>
</feature>
<dbReference type="FunFam" id="2.30.30.140:FF:000018">
    <property type="entry name" value="Serine/threonine-protein kinase 31"/>
    <property type="match status" value="4"/>
</dbReference>
<reference evidence="4 5" key="1">
    <citation type="submission" date="2024-05" db="EMBL/GenBank/DDBJ databases">
        <authorList>
            <person name="Wallberg A."/>
        </authorList>
    </citation>
    <scope>NUCLEOTIDE SEQUENCE [LARGE SCALE GENOMIC DNA]</scope>
</reference>
<feature type="domain" description="Tudor" evidence="3">
    <location>
        <begin position="1372"/>
        <end position="1430"/>
    </location>
</feature>
<sequence length="1589" mass="180150">MSMSFSSLPLTICVIFATKVDWMSKHSEKTFFCILPTCFDSNLDEILHGPSFSDFARLLLVSSDGQKYGNKSIDRFPTIRVRSSYLETSSSSRMLWPMCKTIPRELGLQRPLAYPCIINAQENEYVEAMKILEQYFDQELIVYLHGVKNDNFIISLFSGQENILKNVKELIGEMKCSDNNVKGTDSVSVKEGIAHSPYLQKEKCRMEKKNHLTISSSLVTVSYVEHDGAVWIQCVDSSDALATLMNNLHENMESVKPIIVNNPSIGDACVCQYSEDDCWYRARVLKVNTYPSTITVLYVDYGNIDILEPNKIYILSQEFISLPEQAIKCEVPDYCKELSKEWLEMNCLVTVSIYDNRPTISLLQIGEINYIPRDSIKMVTNDELYQDCNLNPTNGSINPADESLWNKTLSTNLDATITGANGKSCQHSLKRPDPFSISLSPIVISHFDNNKSLWLRHRDYDSDLEALMDSIHEFVQTEPQISVSNPKVGEPCLCRYFQDNEWYRVRVLEVVSDISEITVLYVDYGNTETVELCKLYTLPDKFCNLPEQAIECNIPGEYRKNAEFWVDQMGVASVSIHESFSILSFLQIGEVVHINKGSEELAGIIDFGSVNSSKHSEKSILNKVDLNSQENTQNLDIEGYICTTNNSDTSTEGTNNGSNIMQTFNANKPLAKSPIDESFWNKTSTSEVMGKEEEINCIISDRENLPIKTLGKKDSSISNFENETEYSDVNESINKNICIHEASLDNESTYRNIDTHSIAVEEEKHIDSNIAQHQEFQDKHEEPVDESIWNKTAITVDTAQKHIQSNSEDINVDKSIGPRLERQCPFDISACNATVSHVESDDKVWIQLMDSGDALETCMNSLNEHMEALKTKQVDNPYIGDICICQNLEDSRWYRVRVLSIVSDPPSITVLYVDYGKVEIIDPSNLYDLPLNYCALPEQAVMCLVPNYCKKHSSEWINHKCIITISNHENLPFISFLKLGDTIFIPEKKLNSIESVKNDSILYFNDISDVNGEICKKNIENSTCISQTNRYINEGNYKSATNQTKEFKVGDNVLECILTSDESSSTSETCTIADVLSITQTSLNDTSTNIPNYFSSEIPDILEDESLWNKTANISYYENSVKIKNDFEKKSTVEMKDTYSCVSVSIVYAERNVVWIHLLENSTLFDNLMDKLDEHMESHSPIQIVNPSIGENCVCRYTADNGWYRGRVVKMGNNSPDVTVFYIDYGNCENQNPCNIFNLPKEFVDFPQQAIKCRLPNGCNEQVSHLVNKTCNLSLTKLEDDFVIQYLVCDNKEYISTQHSPPNQSCLYLDTINSDLVQLQNPLGINKFKMVITHIESKHSVWMQHKKSSESLKTLIDDIGKCLKESPQKVEKPFVGQVCVTQCSEGAWYRIRVLKITDDPIVTALFIDYGNVENVECSNVFTVPDKISILNDQAVNYIFPEDFNGIKDSWINKECVVSVIDSVRVPVISYFRLEGVEYITGHELLQADIEVENIEADKNQMFEVSNTSDLCNKKFTETSNPNDNAIKLHTKCSIYSDTMCQKAQESVHESSLLRETSNNTNESINEEIDNGSKDACTSVGERLQAENWK</sequence>
<feature type="domain" description="Tudor" evidence="3">
    <location>
        <begin position="262"/>
        <end position="322"/>
    </location>
</feature>
<feature type="non-terminal residue" evidence="4">
    <location>
        <position position="1589"/>
    </location>
</feature>
<dbReference type="Pfam" id="PF00567">
    <property type="entry name" value="TUDOR"/>
    <property type="match status" value="5"/>
</dbReference>
<dbReference type="PANTHER" id="PTHR22948">
    <property type="entry name" value="TUDOR DOMAIN CONTAINING PROTEIN"/>
    <property type="match status" value="1"/>
</dbReference>
<evidence type="ECO:0000256" key="2">
    <source>
        <dbReference type="SAM" id="SignalP"/>
    </source>
</evidence>
<dbReference type="PROSITE" id="PS50304">
    <property type="entry name" value="TUDOR"/>
    <property type="match status" value="5"/>
</dbReference>
<dbReference type="CDD" id="cd20379">
    <property type="entry name" value="Tudor_dTUD-like"/>
    <property type="match status" value="1"/>
</dbReference>
<evidence type="ECO:0000259" key="3">
    <source>
        <dbReference type="PROSITE" id="PS50304"/>
    </source>
</evidence>
<proteinExistence type="predicted"/>
<dbReference type="SUPFAM" id="SSF63748">
    <property type="entry name" value="Tudor/PWWP/MBT"/>
    <property type="match status" value="5"/>
</dbReference>
<dbReference type="PANTHER" id="PTHR22948:SF29">
    <property type="entry name" value="FI02030P-RELATED"/>
    <property type="match status" value="1"/>
</dbReference>
<dbReference type="Gene3D" id="2.40.50.90">
    <property type="match status" value="2"/>
</dbReference>
<dbReference type="InterPro" id="IPR035437">
    <property type="entry name" value="SNase_OB-fold_sf"/>
</dbReference>
<organism evidence="4 5">
    <name type="scientific">Meganyctiphanes norvegica</name>
    <name type="common">Northern krill</name>
    <name type="synonym">Thysanopoda norvegica</name>
    <dbReference type="NCBI Taxonomy" id="48144"/>
    <lineage>
        <taxon>Eukaryota</taxon>
        <taxon>Metazoa</taxon>
        <taxon>Ecdysozoa</taxon>
        <taxon>Arthropoda</taxon>
        <taxon>Crustacea</taxon>
        <taxon>Multicrustacea</taxon>
        <taxon>Malacostraca</taxon>
        <taxon>Eumalacostraca</taxon>
        <taxon>Eucarida</taxon>
        <taxon>Euphausiacea</taxon>
        <taxon>Euphausiidae</taxon>
        <taxon>Meganyctiphanes</taxon>
    </lineage>
</organism>
<feature type="domain" description="Tudor" evidence="3">
    <location>
        <begin position="876"/>
        <end position="936"/>
    </location>
</feature>
<dbReference type="InterPro" id="IPR050621">
    <property type="entry name" value="Tudor_domain_containing"/>
</dbReference>
<evidence type="ECO:0000313" key="5">
    <source>
        <dbReference type="Proteomes" id="UP001497623"/>
    </source>
</evidence>
<dbReference type="GO" id="GO:0005737">
    <property type="term" value="C:cytoplasm"/>
    <property type="evidence" value="ECO:0007669"/>
    <property type="project" value="UniProtKB-ARBA"/>
</dbReference>
<name>A0AAV2Q5I3_MEGNR</name>
<evidence type="ECO:0000256" key="1">
    <source>
        <dbReference type="SAM" id="MobiDB-lite"/>
    </source>
</evidence>
<comment type="caution">
    <text evidence="4">The sequence shown here is derived from an EMBL/GenBank/DDBJ whole genome shotgun (WGS) entry which is preliminary data.</text>
</comment>